<accession>A0A5N5RIS1</accession>
<feature type="transmembrane region" description="Helical" evidence="1">
    <location>
        <begin position="39"/>
        <end position="62"/>
    </location>
</feature>
<dbReference type="InterPro" id="IPR002881">
    <property type="entry name" value="DUF58"/>
</dbReference>
<keyword evidence="1" id="KW-0472">Membrane</keyword>
<sequence length="386" mass="42032">MRALRHVLTGYVSTLGWVTIGIGALSFAAFARFGWHELLAIGAIMTTMMLAALLMSLGNTGFRASIDVSNKRVAVGDEVCVNVDIDNPGRTATTTARGDLPIGTMHERFSIPMLAPSQSKRTVVQFTAMSRAVLGIGPLRVRKGDPFGLARHEKDLAERVTIFIHPRIVHLPNLDAGVARDLEGQPSGQIVDDDLDFYGLREYRPGDDVRNVHWLSSSKTGTLMIRQYEATRRTDTSLTISVNPEDYISQDEFELAISVYASIGVQCLALNRPLASHAANAHATPKLAMAFLDSCSAIVPDRGDDPNLVRSTLAHTPDASFYYFVVGSIKSIDQVKRMLLALPASARRLVIQTVPGANKSIRRFEGFTLATVASLDDLPLVMEALS</sequence>
<dbReference type="Pfam" id="PF01882">
    <property type="entry name" value="DUF58"/>
    <property type="match status" value="1"/>
</dbReference>
<dbReference type="PANTHER" id="PTHR34351">
    <property type="entry name" value="SLR1927 PROTEIN-RELATED"/>
    <property type="match status" value="1"/>
</dbReference>
<evidence type="ECO:0000256" key="1">
    <source>
        <dbReference type="SAM" id="Phobius"/>
    </source>
</evidence>
<comment type="caution">
    <text evidence="3">The sequence shown here is derived from an EMBL/GenBank/DDBJ whole genome shotgun (WGS) entry which is preliminary data.</text>
</comment>
<protein>
    <submittedName>
        <fullName evidence="3">DUF58 domain-containing protein</fullName>
    </submittedName>
</protein>
<reference evidence="3 4" key="1">
    <citation type="journal article" date="2019" name="Int. J. Syst. Evol. Microbiol.">
        <title>Bifidobacterium jacchi sp. nov., isolated from the faeces of a baby common marmoset (Callithrix jacchus).</title>
        <authorList>
            <person name="Modesto M."/>
            <person name="Watanabe K."/>
            <person name="Arita M."/>
            <person name="Satti M."/>
            <person name="Oki K."/>
            <person name="Sciavilla P."/>
            <person name="Patavino C."/>
            <person name="Camma C."/>
            <person name="Michelini S."/>
            <person name="Sgorbati B."/>
            <person name="Mattarelli P."/>
        </authorList>
    </citation>
    <scope>NUCLEOTIDE SEQUENCE [LARGE SCALE GENOMIC DNA]</scope>
    <source>
        <strain evidence="3 4">MRM 9.3</strain>
    </source>
</reference>
<dbReference type="PANTHER" id="PTHR34351:SF1">
    <property type="entry name" value="SLR1927 PROTEIN"/>
    <property type="match status" value="1"/>
</dbReference>
<evidence type="ECO:0000313" key="4">
    <source>
        <dbReference type="Proteomes" id="UP000326336"/>
    </source>
</evidence>
<keyword evidence="1" id="KW-1133">Transmembrane helix</keyword>
<dbReference type="Proteomes" id="UP000326336">
    <property type="component" value="Unassembled WGS sequence"/>
</dbReference>
<feature type="domain" description="DUF58" evidence="2">
    <location>
        <begin position="200"/>
        <end position="266"/>
    </location>
</feature>
<dbReference type="AlphaFoldDB" id="A0A5N5RIS1"/>
<dbReference type="EMBL" id="RQSP01000022">
    <property type="protein sequence ID" value="KAB5606641.1"/>
    <property type="molecule type" value="Genomic_DNA"/>
</dbReference>
<name>A0A5N5RIS1_9BIFI</name>
<dbReference type="RefSeq" id="WP_151917046.1">
    <property type="nucleotide sequence ID" value="NZ_RQSP01000022.1"/>
</dbReference>
<gene>
    <name evidence="3" type="ORF">EHS19_06830</name>
</gene>
<proteinExistence type="predicted"/>
<evidence type="ECO:0000259" key="2">
    <source>
        <dbReference type="Pfam" id="PF01882"/>
    </source>
</evidence>
<dbReference type="OrthoDB" id="9812729at2"/>
<feature type="transmembrane region" description="Helical" evidence="1">
    <location>
        <begin position="12"/>
        <end position="33"/>
    </location>
</feature>
<organism evidence="3 4">
    <name type="scientific">Bifidobacterium jacchi</name>
    <dbReference type="NCBI Taxonomy" id="2490545"/>
    <lineage>
        <taxon>Bacteria</taxon>
        <taxon>Bacillati</taxon>
        <taxon>Actinomycetota</taxon>
        <taxon>Actinomycetes</taxon>
        <taxon>Bifidobacteriales</taxon>
        <taxon>Bifidobacteriaceae</taxon>
        <taxon>Bifidobacterium</taxon>
    </lineage>
</organism>
<keyword evidence="1" id="KW-0812">Transmembrane</keyword>
<keyword evidence="4" id="KW-1185">Reference proteome</keyword>
<evidence type="ECO:0000313" key="3">
    <source>
        <dbReference type="EMBL" id="KAB5606641.1"/>
    </source>
</evidence>